<comment type="catalytic activity">
    <reaction evidence="7">
        <text>GDP-alpha-D-perosamine + 2-oxoglutarate = GDP-4-dehydro-alpha-D-rhamnose + L-glutamate</text>
        <dbReference type="Rhea" id="RHEA:36779"/>
        <dbReference type="ChEBI" id="CHEBI:16810"/>
        <dbReference type="ChEBI" id="CHEBI:29985"/>
        <dbReference type="ChEBI" id="CHEBI:57964"/>
        <dbReference type="ChEBI" id="CHEBI:73996"/>
        <dbReference type="EC" id="2.6.1.102"/>
    </reaction>
</comment>
<gene>
    <name evidence="13" type="ORF">GPA21_14820</name>
</gene>
<dbReference type="PANTHER" id="PTHR30244:SF34">
    <property type="entry name" value="DTDP-4-AMINO-4,6-DIDEOXYGALACTOSE TRANSAMINASE"/>
    <property type="match status" value="1"/>
</dbReference>
<dbReference type="GO" id="GO:0102933">
    <property type="term" value="F:GDP-4-dehydro-6-deoxy-D-mannose-4-aminotransferase activity"/>
    <property type="evidence" value="ECO:0007669"/>
    <property type="project" value="UniProtKB-EC"/>
</dbReference>
<dbReference type="SUPFAM" id="SSF54631">
    <property type="entry name" value="CBS-domain pair"/>
    <property type="match status" value="1"/>
</dbReference>
<dbReference type="InterPro" id="IPR015422">
    <property type="entry name" value="PyrdxlP-dep_Trfase_small"/>
</dbReference>
<dbReference type="SUPFAM" id="SSF53383">
    <property type="entry name" value="PLP-dependent transferases"/>
    <property type="match status" value="1"/>
</dbReference>
<evidence type="ECO:0000256" key="4">
    <source>
        <dbReference type="ARBA" id="ARBA00022679"/>
    </source>
</evidence>
<comment type="pathway">
    <text evidence="2">Bacterial outer membrane biogenesis; LPS O-antigen biosynthesis.</text>
</comment>
<dbReference type="SMART" id="SM00116">
    <property type="entry name" value="CBS"/>
    <property type="match status" value="2"/>
</dbReference>
<evidence type="ECO:0000313" key="14">
    <source>
        <dbReference type="Proteomes" id="UP000599523"/>
    </source>
</evidence>
<organism evidence="13 14">
    <name type="scientific">Azoarcus taiwanensis</name>
    <dbReference type="NCBI Taxonomy" id="666964"/>
    <lineage>
        <taxon>Bacteria</taxon>
        <taxon>Pseudomonadati</taxon>
        <taxon>Pseudomonadota</taxon>
        <taxon>Betaproteobacteria</taxon>
        <taxon>Rhodocyclales</taxon>
        <taxon>Zoogloeaceae</taxon>
        <taxon>Azoarcus</taxon>
    </lineage>
</organism>
<dbReference type="Pfam" id="PF00571">
    <property type="entry name" value="CBS"/>
    <property type="match status" value="1"/>
</dbReference>
<keyword evidence="4" id="KW-0808">Transferase</keyword>
<evidence type="ECO:0000256" key="6">
    <source>
        <dbReference type="ARBA" id="ARBA00037999"/>
    </source>
</evidence>
<dbReference type="InterPro" id="IPR000644">
    <property type="entry name" value="CBS_dom"/>
</dbReference>
<feature type="domain" description="CBS" evidence="12">
    <location>
        <begin position="65"/>
        <end position="126"/>
    </location>
</feature>
<keyword evidence="10" id="KW-0129">CBS domain</keyword>
<dbReference type="PROSITE" id="PS51371">
    <property type="entry name" value="CBS"/>
    <property type="match status" value="2"/>
</dbReference>
<dbReference type="FunFam" id="3.40.640.10:FF:000090">
    <property type="entry name" value="Pyridoxal phosphate-dependent aminotransferase"/>
    <property type="match status" value="1"/>
</dbReference>
<evidence type="ECO:0000259" key="12">
    <source>
        <dbReference type="PROSITE" id="PS51371"/>
    </source>
</evidence>
<evidence type="ECO:0000256" key="1">
    <source>
        <dbReference type="ARBA" id="ARBA00001933"/>
    </source>
</evidence>
<dbReference type="InterPro" id="IPR046342">
    <property type="entry name" value="CBS_dom_sf"/>
</dbReference>
<dbReference type="PANTHER" id="PTHR30244">
    <property type="entry name" value="TRANSAMINASE"/>
    <property type="match status" value="1"/>
</dbReference>
<proteinExistence type="inferred from homology"/>
<dbReference type="AlphaFoldDB" id="A0A972F8X8"/>
<accession>A0A972F8X8</accession>
<evidence type="ECO:0000313" key="13">
    <source>
        <dbReference type="EMBL" id="NMG04227.1"/>
    </source>
</evidence>
<evidence type="ECO:0000256" key="8">
    <source>
        <dbReference type="ARBA" id="ARBA00066317"/>
    </source>
</evidence>
<evidence type="ECO:0000256" key="10">
    <source>
        <dbReference type="PROSITE-ProRule" id="PRU00703"/>
    </source>
</evidence>
<evidence type="ECO:0000256" key="3">
    <source>
        <dbReference type="ARBA" id="ARBA00022576"/>
    </source>
</evidence>
<dbReference type="InterPro" id="IPR000653">
    <property type="entry name" value="DegT/StrS_aminotransferase"/>
</dbReference>
<sequence length="490" mass="53706">MSNVEELLIQQNETIRNALARLDQTARGLLMLVDEDGVLLRTVTDGDLRRLLLAGTDLNAPLSSLPPLSPKTIGPDDDEKVALELMERHRVDHVPRTDASGRPCGLLLRRDLCSPILLSTPHLGDEERNFVDDAFRTNWIAPLGPNVDAFERELAAHVGVAHAAALSSGTAAIHLALELIGVEAGDIVFCSTLTFVASANPILYQRATPVFIDSEPGSWNMSPAALRRALRDAAHNGKLPRAVIVVNLYGQSADMDAILEACKKYEVPLIEDAAESLGATYKGKPSGSFGKFGIYSFNGNKIITTSGGGMLVSDDGELIARARHLATQGREPAPWYLHQHMAYNYRMSNILAGVGRGQLRVLDQRVEARRKVFDTYQAELGHIVGLEWMPEANFGMCTRWLSVCTLNPDTLGITPTEFIAALGHHNIEARHVWNPMHRQPLFSGCAYYPHDDDFSFSDHAFLTGVCLPSGSNLDTSQIDRVCEAVRDITR</sequence>
<evidence type="ECO:0000256" key="11">
    <source>
        <dbReference type="RuleBase" id="RU004508"/>
    </source>
</evidence>
<evidence type="ECO:0000256" key="2">
    <source>
        <dbReference type="ARBA" id="ARBA00005125"/>
    </source>
</evidence>
<dbReference type="Pfam" id="PF01041">
    <property type="entry name" value="DegT_DnrJ_EryC1"/>
    <property type="match status" value="1"/>
</dbReference>
<dbReference type="Gene3D" id="3.10.580.10">
    <property type="entry name" value="CBS-domain"/>
    <property type="match status" value="1"/>
</dbReference>
<dbReference type="InterPro" id="IPR015421">
    <property type="entry name" value="PyrdxlP-dep_Trfase_major"/>
</dbReference>
<dbReference type="RefSeq" id="WP_168988907.1">
    <property type="nucleotide sequence ID" value="NZ_CAWPHM010000004.1"/>
</dbReference>
<comment type="cofactor">
    <cofactor evidence="1">
        <name>pyridoxal 5'-phosphate</name>
        <dbReference type="ChEBI" id="CHEBI:597326"/>
    </cofactor>
</comment>
<protein>
    <recommendedName>
        <fullName evidence="9">GDP-perosamine synthase</fullName>
        <ecNumber evidence="8">2.6.1.102</ecNumber>
    </recommendedName>
</protein>
<dbReference type="GO" id="GO:0030170">
    <property type="term" value="F:pyridoxal phosphate binding"/>
    <property type="evidence" value="ECO:0007669"/>
    <property type="project" value="TreeGrafter"/>
</dbReference>
<dbReference type="Gene3D" id="3.40.640.10">
    <property type="entry name" value="Type I PLP-dependent aspartate aminotransferase-like (Major domain)"/>
    <property type="match status" value="1"/>
</dbReference>
<evidence type="ECO:0000256" key="7">
    <source>
        <dbReference type="ARBA" id="ARBA00051587"/>
    </source>
</evidence>
<keyword evidence="3" id="KW-0032">Aminotransferase</keyword>
<dbReference type="EC" id="2.6.1.102" evidence="8"/>
<dbReference type="Proteomes" id="UP000599523">
    <property type="component" value="Unassembled WGS sequence"/>
</dbReference>
<reference evidence="13" key="1">
    <citation type="submission" date="2019-12" db="EMBL/GenBank/DDBJ databases">
        <title>Comparative genomics gives insights into the taxonomy of the Azoarcus-Aromatoleum group and reveals separate origins of nif in the plant-associated Azoarcus and non-plant-associated Aromatoleum sub-groups.</title>
        <authorList>
            <person name="Lafos M."/>
            <person name="Maluk M."/>
            <person name="Batista M."/>
            <person name="Junghare M."/>
            <person name="Carmona M."/>
            <person name="Faoro H."/>
            <person name="Cruz L.M."/>
            <person name="Battistoni F."/>
            <person name="De Souza E."/>
            <person name="Pedrosa F."/>
            <person name="Chen W.-M."/>
            <person name="Poole P.S."/>
            <person name="Dixon R.A."/>
            <person name="James E.K."/>
        </authorList>
    </citation>
    <scope>NUCLEOTIDE SEQUENCE</scope>
    <source>
        <strain evidence="13">NSC3</strain>
    </source>
</reference>
<dbReference type="Gene3D" id="3.90.1150.10">
    <property type="entry name" value="Aspartate Aminotransferase, domain 1"/>
    <property type="match status" value="1"/>
</dbReference>
<evidence type="ECO:0000256" key="9">
    <source>
        <dbReference type="ARBA" id="ARBA00074221"/>
    </source>
</evidence>
<keyword evidence="14" id="KW-1185">Reference proteome</keyword>
<dbReference type="CDD" id="cd00616">
    <property type="entry name" value="AHBA_syn"/>
    <property type="match status" value="1"/>
</dbReference>
<dbReference type="GO" id="GO:0000271">
    <property type="term" value="P:polysaccharide biosynthetic process"/>
    <property type="evidence" value="ECO:0007669"/>
    <property type="project" value="TreeGrafter"/>
</dbReference>
<comment type="similarity">
    <text evidence="6 11">Belongs to the DegT/DnrJ/EryC1 family.</text>
</comment>
<name>A0A972F8X8_9RHOO</name>
<evidence type="ECO:0000256" key="5">
    <source>
        <dbReference type="ARBA" id="ARBA00022898"/>
    </source>
</evidence>
<comment type="caution">
    <text evidence="13">The sequence shown here is derived from an EMBL/GenBank/DDBJ whole genome shotgun (WGS) entry which is preliminary data.</text>
</comment>
<keyword evidence="5 11" id="KW-0663">Pyridoxal phosphate</keyword>
<feature type="domain" description="CBS" evidence="12">
    <location>
        <begin position="1"/>
        <end position="58"/>
    </location>
</feature>
<dbReference type="EMBL" id="WTVM01000103">
    <property type="protein sequence ID" value="NMG04227.1"/>
    <property type="molecule type" value="Genomic_DNA"/>
</dbReference>
<dbReference type="InterPro" id="IPR015424">
    <property type="entry name" value="PyrdxlP-dep_Trfase"/>
</dbReference>